<keyword evidence="17" id="KW-0472">Membrane</keyword>
<accession>A0A8J6GGW3</accession>
<keyword evidence="8" id="KW-0862">Zinc</keyword>
<evidence type="ECO:0000256" key="10">
    <source>
        <dbReference type="ARBA" id="ARBA00023204"/>
    </source>
</evidence>
<dbReference type="PANTHER" id="PTHR15932">
    <property type="entry name" value="UBIQUITIN INTERACTION MOTIF-CONTAINING PROTEIN 1"/>
    <property type="match status" value="1"/>
</dbReference>
<feature type="compositionally biased region" description="Polar residues" evidence="16">
    <location>
        <begin position="432"/>
        <end position="446"/>
    </location>
</feature>
<feature type="transmembrane region" description="Helical" evidence="17">
    <location>
        <begin position="120"/>
        <end position="140"/>
    </location>
</feature>
<keyword evidence="17" id="KW-1133">Transmembrane helix</keyword>
<keyword evidence="6 14" id="KW-0227">DNA damage</keyword>
<organism evidence="19 20">
    <name type="scientific">Microtus ochrogaster</name>
    <name type="common">Prairie vole</name>
    <dbReference type="NCBI Taxonomy" id="79684"/>
    <lineage>
        <taxon>Eukaryota</taxon>
        <taxon>Metazoa</taxon>
        <taxon>Chordata</taxon>
        <taxon>Craniata</taxon>
        <taxon>Vertebrata</taxon>
        <taxon>Euteleostomi</taxon>
        <taxon>Mammalia</taxon>
        <taxon>Eutheria</taxon>
        <taxon>Euarchontoglires</taxon>
        <taxon>Glires</taxon>
        <taxon>Rodentia</taxon>
        <taxon>Myomorpha</taxon>
        <taxon>Muroidea</taxon>
        <taxon>Cricetidae</taxon>
        <taxon>Arvicolinae</taxon>
        <taxon>Microtus</taxon>
    </lineage>
</organism>
<sequence>MPRRKKKIKEASESHNSEKKDRENTSPVSIKKKRRLEDLFIVISDSDGEEAKEENGLQKMKTKQSNRSKCLAKRKIAQMSEEEQFALALRMSEQEAREVNSQEEKEEELLRKAIAESLNVNIYCVEFVGFINNVLSYLVVGISQLVPPSLFKDSHISQGNEAEERKEPWDHNENTEEEPVSGSSGSWDQSSQPVFENESVKCFDRCTGHLAEHTKCGKPQESTGSGYAFLKAVQGKGDTSRQCLPTPTDTKGLQDNGGTVHYYWGIPFCPAGVDPNEYTSVILCQLEVYQKSLKMAQRQLFKKRGFGEPVLPRPPFLIQNECGQEDETSEKNEGISEDMGDEAKEERQESRASVWNSETKDFQKSSIKSLKQELLLEEEPTTSHGQSSQGLFVEETSEEVLKSSEEGNCMPVSQSIAALANKRSLVLMPESSTEEITVCPETQLSSPEPLDLNREDSPDSSEVPIEVRRTVSDKQVGDRENGEKAIPTPAFSSSTLVSCPLCDQDFPPTKIEQHAMYCNGLMEQETVLTRKLREARNKSDSKTSTRTALDINKKEKCYLCKSLVPLGEYECHVEACLQHAKGDRRDGTEVGKRTRVCATVEGKQQQRLRKPKDKDHSEGRLLSLLEQSEHKTIGVEKKTKSSEARTFKIPSSEVEEASCSREMQSSLSQLNLNESPIKSFVPVSEATNCLVDFKDQFTFRSRTKSGRGRRRKS</sequence>
<keyword evidence="4" id="KW-0479">Metal-binding</keyword>
<evidence type="ECO:0000256" key="8">
    <source>
        <dbReference type="ARBA" id="ARBA00022833"/>
    </source>
</evidence>
<proteinExistence type="inferred from homology"/>
<dbReference type="SMART" id="SM00726">
    <property type="entry name" value="UIM"/>
    <property type="match status" value="2"/>
</dbReference>
<evidence type="ECO:0000256" key="17">
    <source>
        <dbReference type="SAM" id="Phobius"/>
    </source>
</evidence>
<evidence type="ECO:0000256" key="14">
    <source>
        <dbReference type="PROSITE-ProRule" id="PRU01256"/>
    </source>
</evidence>
<keyword evidence="15" id="KW-0175">Coiled coil</keyword>
<comment type="subcellular location">
    <subcellularLocation>
        <location evidence="1">Nucleus</location>
    </subcellularLocation>
</comment>
<dbReference type="PANTHER" id="PTHR15932:SF2">
    <property type="entry name" value="BRCA1-A COMPLEX SUBUNIT RAP80"/>
    <property type="match status" value="1"/>
</dbReference>
<feature type="compositionally biased region" description="Basic and acidic residues" evidence="16">
    <location>
        <begin position="341"/>
        <end position="350"/>
    </location>
</feature>
<evidence type="ECO:0000256" key="6">
    <source>
        <dbReference type="ARBA" id="ARBA00022763"/>
    </source>
</evidence>
<keyword evidence="10 14" id="KW-0234">DNA repair</keyword>
<dbReference type="PROSITE" id="PS50330">
    <property type="entry name" value="UIM"/>
    <property type="match status" value="1"/>
</dbReference>
<feature type="region of interest" description="Disordered" evidence="16">
    <location>
        <begin position="432"/>
        <end position="467"/>
    </location>
</feature>
<feature type="region of interest" description="Disordered" evidence="16">
    <location>
        <begin position="314"/>
        <end position="358"/>
    </location>
</feature>
<reference evidence="19" key="1">
    <citation type="submission" date="2020-03" db="EMBL/GenBank/DDBJ databases">
        <title>Studies in the Genomics of Life Span.</title>
        <authorList>
            <person name="Glass D."/>
        </authorList>
    </citation>
    <scope>NUCLEOTIDE SEQUENCE</scope>
    <source>
        <strain evidence="19">LTLLF</strain>
        <tissue evidence="19">Muscle</tissue>
    </source>
</reference>
<dbReference type="InterPro" id="IPR003903">
    <property type="entry name" value="UIM_dom"/>
</dbReference>
<name>A0A8J6GGW3_MICOH</name>
<dbReference type="Proteomes" id="UP000710432">
    <property type="component" value="Unassembled WGS sequence"/>
</dbReference>
<feature type="compositionally biased region" description="Basic and acidic residues" evidence="16">
    <location>
        <begin position="162"/>
        <end position="174"/>
    </location>
</feature>
<dbReference type="CDD" id="cd20912">
    <property type="entry name" value="AIR_RAP80-like"/>
    <property type="match status" value="1"/>
</dbReference>
<evidence type="ECO:0000256" key="12">
    <source>
        <dbReference type="ARBA" id="ARBA00029973"/>
    </source>
</evidence>
<evidence type="ECO:0000256" key="5">
    <source>
        <dbReference type="ARBA" id="ARBA00022737"/>
    </source>
</evidence>
<gene>
    <name evidence="19" type="ORF">LTLLF_156515</name>
</gene>
<protein>
    <recommendedName>
        <fullName evidence="3">BRCA1-A complex subunit RAP80</fullName>
    </recommendedName>
    <alternativeName>
        <fullName evidence="13">Receptor-associated protein 80</fullName>
    </alternativeName>
    <alternativeName>
        <fullName evidence="12">Ubiquitin interaction motif-containing protein 1</fullName>
    </alternativeName>
</protein>
<evidence type="ECO:0000259" key="18">
    <source>
        <dbReference type="PROSITE" id="PS51908"/>
    </source>
</evidence>
<feature type="region of interest" description="Disordered" evidence="16">
    <location>
        <begin position="1"/>
        <end position="30"/>
    </location>
</feature>
<feature type="compositionally biased region" description="Basic and acidic residues" evidence="16">
    <location>
        <begin position="9"/>
        <end position="24"/>
    </location>
</feature>
<feature type="region of interest" description="Disordered" evidence="16">
    <location>
        <begin position="157"/>
        <end position="191"/>
    </location>
</feature>
<comment type="caution">
    <text evidence="19">The sequence shown here is derived from an EMBL/GenBank/DDBJ whole genome shotgun (WGS) entry which is preliminary data.</text>
</comment>
<evidence type="ECO:0000256" key="7">
    <source>
        <dbReference type="ARBA" id="ARBA00022771"/>
    </source>
</evidence>
<evidence type="ECO:0000256" key="2">
    <source>
        <dbReference type="ARBA" id="ARBA00006465"/>
    </source>
</evidence>
<dbReference type="AlphaFoldDB" id="A0A8J6GGW3"/>
<dbReference type="GO" id="GO:0003677">
    <property type="term" value="F:DNA binding"/>
    <property type="evidence" value="ECO:0007669"/>
    <property type="project" value="InterPro"/>
</dbReference>
<dbReference type="Pfam" id="PF18282">
    <property type="entry name" value="RAP80_UIM"/>
    <property type="match status" value="1"/>
</dbReference>
<evidence type="ECO:0000313" key="19">
    <source>
        <dbReference type="EMBL" id="KAH0510077.1"/>
    </source>
</evidence>
<feature type="domain" description="UBZ4-type" evidence="18">
    <location>
        <begin position="496"/>
        <end position="523"/>
    </location>
</feature>
<dbReference type="InterPro" id="IPR040714">
    <property type="entry name" value="RAP80_UIM"/>
</dbReference>
<dbReference type="GO" id="GO:0006325">
    <property type="term" value="P:chromatin organization"/>
    <property type="evidence" value="ECO:0007669"/>
    <property type="project" value="UniProtKB-KW"/>
</dbReference>
<evidence type="ECO:0000256" key="16">
    <source>
        <dbReference type="SAM" id="MobiDB-lite"/>
    </source>
</evidence>
<evidence type="ECO:0000256" key="9">
    <source>
        <dbReference type="ARBA" id="ARBA00022853"/>
    </source>
</evidence>
<dbReference type="GO" id="GO:0045739">
    <property type="term" value="P:positive regulation of DNA repair"/>
    <property type="evidence" value="ECO:0007669"/>
    <property type="project" value="TreeGrafter"/>
</dbReference>
<dbReference type="GO" id="GO:0006302">
    <property type="term" value="P:double-strand break repair"/>
    <property type="evidence" value="ECO:0007669"/>
    <property type="project" value="InterPro"/>
</dbReference>
<dbReference type="GO" id="GO:0070531">
    <property type="term" value="C:BRCA1-A complex"/>
    <property type="evidence" value="ECO:0007669"/>
    <property type="project" value="InterPro"/>
</dbReference>
<dbReference type="InterPro" id="IPR038868">
    <property type="entry name" value="RAP80"/>
</dbReference>
<keyword evidence="17" id="KW-0812">Transmembrane</keyword>
<comment type="similarity">
    <text evidence="2">Belongs to the RAP80 family.</text>
</comment>
<keyword evidence="9" id="KW-0156">Chromatin regulator</keyword>
<keyword evidence="5" id="KW-0677">Repeat</keyword>
<dbReference type="EMBL" id="JAATJU010022611">
    <property type="protein sequence ID" value="KAH0510077.1"/>
    <property type="molecule type" value="Genomic_DNA"/>
</dbReference>
<feature type="compositionally biased region" description="Low complexity" evidence="16">
    <location>
        <begin position="181"/>
        <end position="191"/>
    </location>
</feature>
<dbReference type="Gene3D" id="6.10.250.1800">
    <property type="match status" value="1"/>
</dbReference>
<dbReference type="GO" id="GO:0008270">
    <property type="term" value="F:zinc ion binding"/>
    <property type="evidence" value="ECO:0007669"/>
    <property type="project" value="UniProtKB-KW"/>
</dbReference>
<dbReference type="PROSITE" id="PS51908">
    <property type="entry name" value="ZF_UBZ4"/>
    <property type="match status" value="1"/>
</dbReference>
<keyword evidence="11" id="KW-0539">Nucleus</keyword>
<evidence type="ECO:0000256" key="3">
    <source>
        <dbReference type="ARBA" id="ARBA00021660"/>
    </source>
</evidence>
<evidence type="ECO:0000256" key="1">
    <source>
        <dbReference type="ARBA" id="ARBA00004123"/>
    </source>
</evidence>
<dbReference type="InterPro" id="IPR006642">
    <property type="entry name" value="Rad18_UBZ4"/>
</dbReference>
<dbReference type="GO" id="GO:0042393">
    <property type="term" value="F:histone binding"/>
    <property type="evidence" value="ECO:0007669"/>
    <property type="project" value="TreeGrafter"/>
</dbReference>
<feature type="coiled-coil region" evidence="15">
    <location>
        <begin position="89"/>
        <end position="116"/>
    </location>
</feature>
<evidence type="ECO:0000256" key="13">
    <source>
        <dbReference type="ARBA" id="ARBA00031558"/>
    </source>
</evidence>
<evidence type="ECO:0000313" key="20">
    <source>
        <dbReference type="Proteomes" id="UP000710432"/>
    </source>
</evidence>
<evidence type="ECO:0000256" key="4">
    <source>
        <dbReference type="ARBA" id="ARBA00022723"/>
    </source>
</evidence>
<evidence type="ECO:0000256" key="11">
    <source>
        <dbReference type="ARBA" id="ARBA00023242"/>
    </source>
</evidence>
<dbReference type="GO" id="GO:0070530">
    <property type="term" value="F:K63-linked polyubiquitin modification-dependent protein binding"/>
    <property type="evidence" value="ECO:0007669"/>
    <property type="project" value="InterPro"/>
</dbReference>
<evidence type="ECO:0000256" key="15">
    <source>
        <dbReference type="SAM" id="Coils"/>
    </source>
</evidence>
<keyword evidence="7 14" id="KW-0863">Zinc-finger</keyword>